<feature type="transmembrane region" description="Helical" evidence="1">
    <location>
        <begin position="49"/>
        <end position="65"/>
    </location>
</feature>
<evidence type="ECO:0000313" key="3">
    <source>
        <dbReference type="Proteomes" id="UP001152604"/>
    </source>
</evidence>
<gene>
    <name evidence="2" type="ORF">MES4922_300227</name>
</gene>
<proteinExistence type="predicted"/>
<accession>A0ABN8JYL4</accession>
<keyword evidence="1" id="KW-1133">Transmembrane helix</keyword>
<evidence type="ECO:0000313" key="2">
    <source>
        <dbReference type="EMBL" id="CAH2403127.1"/>
    </source>
</evidence>
<organism evidence="2 3">
    <name type="scientific">Mesorhizobium ventifaucium</name>
    <dbReference type="NCBI Taxonomy" id="666020"/>
    <lineage>
        <taxon>Bacteria</taxon>
        <taxon>Pseudomonadati</taxon>
        <taxon>Pseudomonadota</taxon>
        <taxon>Alphaproteobacteria</taxon>
        <taxon>Hyphomicrobiales</taxon>
        <taxon>Phyllobacteriaceae</taxon>
        <taxon>Mesorhizobium</taxon>
    </lineage>
</organism>
<sequence length="72" mass="8384">MCQEHCDAATRQSEQNVAIAHFQPHVLSIVNNLEDSFTLKVPRWRIRRIFFLLMAGMTIWTNATYRRSFGSA</sequence>
<protein>
    <submittedName>
        <fullName evidence="2">Uncharacterized protein</fullName>
    </submittedName>
</protein>
<comment type="caution">
    <text evidence="2">The sequence shown here is derived from an EMBL/GenBank/DDBJ whole genome shotgun (WGS) entry which is preliminary data.</text>
</comment>
<dbReference type="Proteomes" id="UP001152604">
    <property type="component" value="Unassembled WGS sequence"/>
</dbReference>
<keyword evidence="3" id="KW-1185">Reference proteome</keyword>
<evidence type="ECO:0000256" key="1">
    <source>
        <dbReference type="SAM" id="Phobius"/>
    </source>
</evidence>
<keyword evidence="1" id="KW-0812">Transmembrane</keyword>
<dbReference type="EMBL" id="CAKXZS010000024">
    <property type="protein sequence ID" value="CAH2403127.1"/>
    <property type="molecule type" value="Genomic_DNA"/>
</dbReference>
<keyword evidence="1" id="KW-0472">Membrane</keyword>
<name>A0ABN8JYL4_9HYPH</name>
<reference evidence="2" key="1">
    <citation type="submission" date="2022-03" db="EMBL/GenBank/DDBJ databases">
        <authorList>
            <person name="Brunel B."/>
        </authorList>
    </citation>
    <scope>NUCLEOTIDE SEQUENCE</scope>
    <source>
        <strain evidence="2">STM4922sample</strain>
    </source>
</reference>